<protein>
    <recommendedName>
        <fullName evidence="2">Spermatogenesis-associated protein 2 PUB-like domain-containing protein</fullName>
    </recommendedName>
</protein>
<evidence type="ECO:0000313" key="4">
    <source>
        <dbReference type="Proteomes" id="UP000316079"/>
    </source>
</evidence>
<evidence type="ECO:0000313" key="3">
    <source>
        <dbReference type="EMBL" id="TRY85234.1"/>
    </source>
</evidence>
<dbReference type="SUPFAM" id="SSF143503">
    <property type="entry name" value="PUG domain-like"/>
    <property type="match status" value="1"/>
</dbReference>
<dbReference type="EMBL" id="SRMA01026308">
    <property type="protein sequence ID" value="TRY85234.1"/>
    <property type="molecule type" value="Genomic_DNA"/>
</dbReference>
<evidence type="ECO:0000256" key="1">
    <source>
        <dbReference type="ARBA" id="ARBA00038142"/>
    </source>
</evidence>
<dbReference type="InterPro" id="IPR048839">
    <property type="entry name" value="SPATA2_PUB-like"/>
</dbReference>
<dbReference type="STRING" id="623744.A0A553Q5N2"/>
<dbReference type="AlphaFoldDB" id="A0A553Q5N2"/>
<keyword evidence="4" id="KW-1185">Reference proteome</keyword>
<comment type="caution">
    <text evidence="3">The sequence shown here is derived from an EMBL/GenBank/DDBJ whole genome shotgun (WGS) entry which is preliminary data.</text>
</comment>
<dbReference type="PANTHER" id="PTHR15326:SF7">
    <property type="entry name" value="SPERMATOGENESIS-ASSOCIATED PROTEIN 2-LIKE PROTEIN"/>
    <property type="match status" value="1"/>
</dbReference>
<dbReference type="Pfam" id="PF21388">
    <property type="entry name" value="SPATA2_PUB-like"/>
    <property type="match status" value="1"/>
</dbReference>
<feature type="domain" description="Spermatogenesis-associated protein 2 PUB-like" evidence="2">
    <location>
        <begin position="65"/>
        <end position="203"/>
    </location>
</feature>
<gene>
    <name evidence="3" type="ORF">DNTS_009273</name>
</gene>
<comment type="similarity">
    <text evidence="1">Belongs to the SPATA2 family.</text>
</comment>
<proteinExistence type="inferred from homology"/>
<sequence>MDSVALKRAVEGFIHEYKVNLKRCIEKGDQCLVCCDGGLSKEVGVLLRKGNAPKIHDLFKLETLTVIEKSIQLLPSKYGQLGLEKLSKAFEVLELAALNLYVYPWRREYRLVKMFSGMFTHLIKPALTHQQAMELFGLLGYEPSRVNKEELVLKPKPFPTDFLPTLACGFFAARIECQLLLSASGLENRNMEWVLQLVKERKAGQCLQEALDNTKRKCVAASTIKTGGLDCDIDLYTDQEPSPLCPPNVQSKETSQKRPLNSDMRDDSAFQRHFTNKIKPGPESVAEIQNQGDGLKRFTANSACKCLTPNTLYISHCSQCKDVHSLVCCYYGECCIKGHNFSFCQNKVEAAQDQSRPCKDSMKTHHCVDNSSPTSYLVCHNCQFIHDPNCSDVKLCTMKMHNVQPTGQLHLPQEEEERRKGAKQHTCMATSTSVYAFCNNCNYLHDFNCEHVQRCIDKAHALEYPSDKEPSGISYGPVTYHPRCYTGTKLPETVCYSCNVFHFPGCPDGMKCHQWHKCEVLNTKCMICTSSELFSLCKYCCAQYCRRCCFQNRTQCKCGKVLDCGSSV</sequence>
<dbReference type="GO" id="GO:0005737">
    <property type="term" value="C:cytoplasm"/>
    <property type="evidence" value="ECO:0007669"/>
    <property type="project" value="TreeGrafter"/>
</dbReference>
<dbReference type="PANTHER" id="PTHR15326">
    <property type="entry name" value="SPERMATOGENESIS-ASSOCIATED PROTEIN 2/TAMOZHENNIC"/>
    <property type="match status" value="1"/>
</dbReference>
<dbReference type="Gene3D" id="1.20.58.2190">
    <property type="match status" value="1"/>
</dbReference>
<name>A0A553Q5N2_9TELE</name>
<dbReference type="Proteomes" id="UP000316079">
    <property type="component" value="Unassembled WGS sequence"/>
</dbReference>
<organism evidence="3 4">
    <name type="scientific">Danionella cerebrum</name>
    <dbReference type="NCBI Taxonomy" id="2873325"/>
    <lineage>
        <taxon>Eukaryota</taxon>
        <taxon>Metazoa</taxon>
        <taxon>Chordata</taxon>
        <taxon>Craniata</taxon>
        <taxon>Vertebrata</taxon>
        <taxon>Euteleostomi</taxon>
        <taxon>Actinopterygii</taxon>
        <taxon>Neopterygii</taxon>
        <taxon>Teleostei</taxon>
        <taxon>Ostariophysi</taxon>
        <taxon>Cypriniformes</taxon>
        <taxon>Danionidae</taxon>
        <taxon>Danioninae</taxon>
        <taxon>Danionella</taxon>
    </lineage>
</organism>
<reference evidence="3 4" key="1">
    <citation type="journal article" date="2019" name="Sci. Data">
        <title>Hybrid genome assembly and annotation of Danionella translucida.</title>
        <authorList>
            <person name="Kadobianskyi M."/>
            <person name="Schulze L."/>
            <person name="Schuelke M."/>
            <person name="Judkewitz B."/>
        </authorList>
    </citation>
    <scope>NUCLEOTIDE SEQUENCE [LARGE SCALE GENOMIC DNA]</scope>
    <source>
        <strain evidence="3 4">Bolton</strain>
    </source>
</reference>
<dbReference type="InterPro" id="IPR036339">
    <property type="entry name" value="PUB-like_dom_sf"/>
</dbReference>
<dbReference type="OrthoDB" id="9837000at2759"/>
<evidence type="ECO:0000259" key="2">
    <source>
        <dbReference type="Pfam" id="PF21388"/>
    </source>
</evidence>
<accession>A0A553Q5N2</accession>